<dbReference type="PROSITE" id="PS00026">
    <property type="entry name" value="CHIT_BIND_I_1"/>
    <property type="match status" value="1"/>
</dbReference>
<dbReference type="SUPFAM" id="SSF54556">
    <property type="entry name" value="Chitinase insertion domain"/>
    <property type="match status" value="1"/>
</dbReference>
<dbReference type="STRING" id="1408157.A0A1J7I4G0"/>
<evidence type="ECO:0000259" key="8">
    <source>
        <dbReference type="PROSITE" id="PS51910"/>
    </source>
</evidence>
<feature type="region of interest" description="Disordered" evidence="5">
    <location>
        <begin position="1170"/>
        <end position="1201"/>
    </location>
</feature>
<dbReference type="PANTHER" id="PTHR11177:SF397">
    <property type="entry name" value="CHITINASE"/>
    <property type="match status" value="1"/>
</dbReference>
<evidence type="ECO:0000256" key="1">
    <source>
        <dbReference type="ARBA" id="ARBA00008682"/>
    </source>
</evidence>
<protein>
    <recommendedName>
        <fullName evidence="2">chitinase</fullName>
        <ecNumber evidence="2">3.2.1.14</ecNumber>
    </recommendedName>
</protein>
<feature type="disulfide bond" evidence="4">
    <location>
        <begin position="129"/>
        <end position="133"/>
    </location>
</feature>
<comment type="caution">
    <text evidence="4">Lacks conserved residue(s) required for the propagation of feature annotation.</text>
</comment>
<dbReference type="Gene3D" id="3.30.60.10">
    <property type="entry name" value="Endochitinase-like"/>
    <property type="match status" value="1"/>
</dbReference>
<evidence type="ECO:0000256" key="5">
    <source>
        <dbReference type="SAM" id="MobiDB-lite"/>
    </source>
</evidence>
<keyword evidence="6" id="KW-0732">Signal</keyword>
<evidence type="ECO:0000256" key="2">
    <source>
        <dbReference type="ARBA" id="ARBA00012729"/>
    </source>
</evidence>
<name>A0A1J7I4G0_9PEZI</name>
<dbReference type="GO" id="GO:0008061">
    <property type="term" value="F:chitin binding"/>
    <property type="evidence" value="ECO:0007669"/>
    <property type="project" value="UniProtKB-UniRule"/>
</dbReference>
<evidence type="ECO:0000256" key="4">
    <source>
        <dbReference type="PROSITE-ProRule" id="PRU00261"/>
    </source>
</evidence>
<feature type="domain" description="Chitin-binding type-1" evidence="7">
    <location>
        <begin position="92"/>
        <end position="135"/>
    </location>
</feature>
<dbReference type="SMART" id="SM00636">
    <property type="entry name" value="Glyco_18"/>
    <property type="match status" value="1"/>
</dbReference>
<keyword evidence="4" id="KW-1015">Disulfide bond</keyword>
<organism evidence="9 10">
    <name type="scientific">Coniochaeta ligniaria NRRL 30616</name>
    <dbReference type="NCBI Taxonomy" id="1408157"/>
    <lineage>
        <taxon>Eukaryota</taxon>
        <taxon>Fungi</taxon>
        <taxon>Dikarya</taxon>
        <taxon>Ascomycota</taxon>
        <taxon>Pezizomycotina</taxon>
        <taxon>Sordariomycetes</taxon>
        <taxon>Sordariomycetidae</taxon>
        <taxon>Coniochaetales</taxon>
        <taxon>Coniochaetaceae</taxon>
        <taxon>Coniochaeta</taxon>
    </lineage>
</organism>
<evidence type="ECO:0000259" key="7">
    <source>
        <dbReference type="PROSITE" id="PS50941"/>
    </source>
</evidence>
<dbReference type="Pfam" id="PF00704">
    <property type="entry name" value="Glyco_hydro_18"/>
    <property type="match status" value="1"/>
</dbReference>
<comment type="similarity">
    <text evidence="1">Belongs to the glycosyl hydrolase 18 family. Chitinase class V subfamily.</text>
</comment>
<evidence type="ECO:0000313" key="10">
    <source>
        <dbReference type="Proteomes" id="UP000182658"/>
    </source>
</evidence>
<feature type="signal peptide" evidence="6">
    <location>
        <begin position="1"/>
        <end position="25"/>
    </location>
</feature>
<dbReference type="EMBL" id="KV875115">
    <property type="protein sequence ID" value="OIW22414.1"/>
    <property type="molecule type" value="Genomic_DNA"/>
</dbReference>
<dbReference type="InterPro" id="IPR018371">
    <property type="entry name" value="Chitin-binding_1_CS"/>
</dbReference>
<dbReference type="Gene3D" id="3.10.50.10">
    <property type="match status" value="1"/>
</dbReference>
<dbReference type="InterPro" id="IPR017853">
    <property type="entry name" value="GH"/>
</dbReference>
<dbReference type="SMART" id="SM00270">
    <property type="entry name" value="ChtBD1"/>
    <property type="match status" value="1"/>
</dbReference>
<keyword evidence="9" id="KW-0378">Hydrolase</keyword>
<keyword evidence="10" id="KW-1185">Reference proteome</keyword>
<reference evidence="9 10" key="1">
    <citation type="submission" date="2016-10" db="EMBL/GenBank/DDBJ databases">
        <title>Draft genome sequence of Coniochaeta ligniaria NRRL30616, a lignocellulolytic fungus for bioabatement of inhibitors in plant biomass hydrolysates.</title>
        <authorList>
            <consortium name="DOE Joint Genome Institute"/>
            <person name="Jimenez D.J."/>
            <person name="Hector R.E."/>
            <person name="Riley R."/>
            <person name="Sun H."/>
            <person name="Grigoriev I.V."/>
            <person name="Van Elsas J.D."/>
            <person name="Nichols N.N."/>
        </authorList>
    </citation>
    <scope>NUCLEOTIDE SEQUENCE [LARGE SCALE GENOMIC DNA]</scope>
    <source>
        <strain evidence="9 10">NRRL 30616</strain>
    </source>
</reference>
<dbReference type="PANTHER" id="PTHR11177">
    <property type="entry name" value="CHITINASE"/>
    <property type="match status" value="1"/>
</dbReference>
<dbReference type="InterPro" id="IPR001002">
    <property type="entry name" value="Chitin-bd_1"/>
</dbReference>
<dbReference type="SUPFAM" id="SSF51445">
    <property type="entry name" value="(Trans)glycosidases"/>
    <property type="match status" value="1"/>
</dbReference>
<dbReference type="PROSITE" id="PS51910">
    <property type="entry name" value="GH18_2"/>
    <property type="match status" value="1"/>
</dbReference>
<dbReference type="GO" id="GO:0005975">
    <property type="term" value="P:carbohydrate metabolic process"/>
    <property type="evidence" value="ECO:0007669"/>
    <property type="project" value="InterPro"/>
</dbReference>
<dbReference type="GO" id="GO:0008843">
    <property type="term" value="F:endochitinase activity"/>
    <property type="evidence" value="ECO:0007669"/>
    <property type="project" value="UniProtKB-EC"/>
</dbReference>
<gene>
    <name evidence="9" type="ORF">CONLIGDRAFT_687581</name>
</gene>
<dbReference type="InterPro" id="IPR050314">
    <property type="entry name" value="Glycosyl_Hydrlase_18"/>
</dbReference>
<feature type="disulfide bond" evidence="4">
    <location>
        <begin position="106"/>
        <end position="118"/>
    </location>
</feature>
<accession>A0A1J7I4G0</accession>
<evidence type="ECO:0000313" key="9">
    <source>
        <dbReference type="EMBL" id="OIW22414.1"/>
    </source>
</evidence>
<feature type="domain" description="GH18" evidence="8">
    <location>
        <begin position="148"/>
        <end position="509"/>
    </location>
</feature>
<dbReference type="SUPFAM" id="SSF57016">
    <property type="entry name" value="Plant lectins/antimicrobial peptides"/>
    <property type="match status" value="1"/>
</dbReference>
<dbReference type="InterPro" id="IPR001223">
    <property type="entry name" value="Glyco_hydro18_cat"/>
</dbReference>
<dbReference type="EC" id="3.2.1.14" evidence="2"/>
<dbReference type="Gene3D" id="3.20.20.80">
    <property type="entry name" value="Glycosidases"/>
    <property type="match status" value="1"/>
</dbReference>
<keyword evidence="3 4" id="KW-0147">Chitin-binding</keyword>
<dbReference type="InterPro" id="IPR036861">
    <property type="entry name" value="Endochitinase-like_sf"/>
</dbReference>
<dbReference type="InterPro" id="IPR011583">
    <property type="entry name" value="Chitinase_II/V-like_cat"/>
</dbReference>
<dbReference type="Pfam" id="PF00187">
    <property type="entry name" value="Chitin_bind_1"/>
    <property type="match status" value="1"/>
</dbReference>
<sequence>MSASVGMYRLFLAVLCLSFAKVILCQHLDSNGSVAGVSPVYPNLLATRASLPEGTCTKDIECETYACCNGEICGFDPVKHCGDTCVSKCDAKAECGEFADPPFLECPINVCCSGFGFCGTTSEFCDGECQSNCGQPGKTSPYTTDVRELVIGYVEGWAFTRRGCAGRTLDAIRVDSITHLYVSFGYITPSTFEVYPMPGVTEQNVLNMTNLKQKAPGLKVFIALGGWSFSDNDTDTQAVWADLSSTQEKRQRFLDQLEKFMIHFGFDGVDYDWEYPGAGDRGGNKEDGVNYVALVESTRNHFRGLARGWGISFTAPSSYWYLRHFDIENMMQHVDWVNLMTYDLFGSWDKESNWIGPHVYGHTNLTVIKDALNLLWRNNVPANQVNLGLGFYGRTYLLADPQCDSPGCDFTDPGRAGTCSGQGGYMSYQDIAQVRKSSGAPVVTDKENAIKYFRYDDDQWVSYDDEETLKWKVEFANAQGLRGLFIWAITQDTDKNDLLNAVLQPDGLGKFKDKNGVHSDVDDWDTESPDHCVYSDCDGNCDPGLIEIGDVRCDPVGDKQPRKKICCPLGSAYDPKYCKWRADKFTIFCGVPYVSEHFTKCVPGEDTVVSGTWFKDDQGRDDVCHFHTEADYCCAQEREDTCAWSGNCVGEGEAINCPDGREPLDGGSLKSIRAGTCDIVGGKWDVLCCDKDVKPDCRWVANKDKNCEAECDTDEVNWGRHQYGGGEQCEDPRYPSNQFYQYGKPDDQSGRVLCCKRDSVRAKVKKLPVPLEYLFDEKIGDDEEQQFDIDVDLDHAHESQDPNDNSFGWHIMSGPPEQLDNLNKRDGSHWEVYECDPEKHEGVQSARMVCTRDTDHNCDNIRKGGVADTILEMPPNCGPGKYAMAISLEPMHDASTDDKLPRLVKRSLPPGATVYNLTFDYGFHRLQGRADKNVKIRIDYSNAKDYWNQVVAAKPTRRDLKAIEREVKRDHGGDWKQYLDHLYRIDRRDTPPEELHRLHERWYTANLVDWVAKLGSVQKEVKVLDQSVQKTFLYQILYEQRTCMISENTQATVEADLHAVITADVQTSGVMTLIGNMNDMSSFKHSYVNFRNKGEIKASLVFNAYGELRIPYKEETLLGIAPIGASFKVPGVVTIGPEFKLVTSVEGKVSVEANARVDFSVAKWDLSQRYPAPNDEYDDPDEDKPDKPKFSTSNEEGNSPIEFNWQVTAEGELEVHLIPMLTFGVVFDSKWAVPSAAFDLGVDTYLRVHGYATVGSKQDFAYCIGAEAGYDTFARVTAPSLFNVDLNRRWSLAADERTIYESPSCPKDPTRRRDLPVLDASPAVRAVTPTADVAIETGPELTPLEKFDFDLLS</sequence>
<feature type="chain" id="PRO_5009644872" description="chitinase" evidence="6">
    <location>
        <begin position="26"/>
        <end position="1353"/>
    </location>
</feature>
<dbReference type="CDD" id="cd00035">
    <property type="entry name" value="ChtBD1"/>
    <property type="match status" value="1"/>
</dbReference>
<feature type="disulfide bond" evidence="4">
    <location>
        <begin position="111"/>
        <end position="125"/>
    </location>
</feature>
<proteinExistence type="inferred from homology"/>
<dbReference type="InParanoid" id="A0A1J7I4G0"/>
<dbReference type="OrthoDB" id="73875at2759"/>
<evidence type="ECO:0000256" key="6">
    <source>
        <dbReference type="SAM" id="SignalP"/>
    </source>
</evidence>
<dbReference type="PROSITE" id="PS50941">
    <property type="entry name" value="CHIT_BIND_I_2"/>
    <property type="match status" value="1"/>
</dbReference>
<dbReference type="InterPro" id="IPR029070">
    <property type="entry name" value="Chitinase_insertion_sf"/>
</dbReference>
<evidence type="ECO:0000256" key="3">
    <source>
        <dbReference type="ARBA" id="ARBA00022669"/>
    </source>
</evidence>
<dbReference type="Proteomes" id="UP000182658">
    <property type="component" value="Unassembled WGS sequence"/>
</dbReference>